<dbReference type="Proteomes" id="UP000635606">
    <property type="component" value="Unassembled WGS sequence"/>
</dbReference>
<accession>A0A8J4EGS3</accession>
<proteinExistence type="predicted"/>
<organism evidence="2 3">
    <name type="scientific">Virgisporangium ochraceum</name>
    <dbReference type="NCBI Taxonomy" id="65505"/>
    <lineage>
        <taxon>Bacteria</taxon>
        <taxon>Bacillati</taxon>
        <taxon>Actinomycetota</taxon>
        <taxon>Actinomycetes</taxon>
        <taxon>Micromonosporales</taxon>
        <taxon>Micromonosporaceae</taxon>
        <taxon>Virgisporangium</taxon>
    </lineage>
</organism>
<feature type="compositionally biased region" description="Basic and acidic residues" evidence="1">
    <location>
        <begin position="265"/>
        <end position="276"/>
    </location>
</feature>
<sequence>MSTPSLSIGSFTASAAPDAAERVAAVQRRLVGGDLARAWATVNLPAGHWCVRRLDVQANLDPKHGEAAFAARWAEAVCAAVRRLTTDGDGSAPDVVHYRNDPDAAADAVLGLATGREERRWAWRQLGLTDAATPTVEAVLVRRPEIVIGVLSRVVTAGGFVAVHRRLGTEGWWRVARVVWTAGGGTTPAIVAQHARTSRASPRMVPAGAVAHAMRRSRIVPGEAALDAWAVLAAVEADPTLPRRGRAPRTVADVRRWLADAVDRHVPGRTAHDRSASDQPTPARPVPDALARAGKAVDQPAPDRGTADAERNPGQIIAEPPTWEQSNVDRSLAEPPLMAPTPETADAYDLAPSTRFHRHQSGSTGATTVGTASGRPTGHDALAIPAYAEQLPAGPTDSSLAHTSHGRSRASPEVDFPSTDWAGLPFLLATASAAGLPDRLLAGPAFDDRTVAWVVHRLGALISETDDVDPGLLALAGLHGSRAAAVLDAPEPTGPERAALAEIAADWIHRTAEQLGADDCPLGLVRGCLRRNGTVDAQPGWFEIHLPLGSADLVVRRAGLDLDPGWVPWLGAVVRYVYD</sequence>
<evidence type="ECO:0000256" key="1">
    <source>
        <dbReference type="SAM" id="MobiDB-lite"/>
    </source>
</evidence>
<comment type="caution">
    <text evidence="2">The sequence shown here is derived from an EMBL/GenBank/DDBJ whole genome shotgun (WGS) entry which is preliminary data.</text>
</comment>
<reference evidence="2" key="1">
    <citation type="submission" date="2021-01" db="EMBL/GenBank/DDBJ databases">
        <title>Whole genome shotgun sequence of Virgisporangium ochraceum NBRC 16418.</title>
        <authorList>
            <person name="Komaki H."/>
            <person name="Tamura T."/>
        </authorList>
    </citation>
    <scope>NUCLEOTIDE SEQUENCE</scope>
    <source>
        <strain evidence="2">NBRC 16418</strain>
    </source>
</reference>
<feature type="region of interest" description="Disordered" evidence="1">
    <location>
        <begin position="265"/>
        <end position="327"/>
    </location>
</feature>
<feature type="region of interest" description="Disordered" evidence="1">
    <location>
        <begin position="391"/>
        <end position="415"/>
    </location>
</feature>
<protein>
    <submittedName>
        <fullName evidence="2">Uncharacterized protein</fullName>
    </submittedName>
</protein>
<gene>
    <name evidence="2" type="ORF">Voc01_100170</name>
</gene>
<evidence type="ECO:0000313" key="2">
    <source>
        <dbReference type="EMBL" id="GIJ75100.1"/>
    </source>
</evidence>
<evidence type="ECO:0000313" key="3">
    <source>
        <dbReference type="Proteomes" id="UP000635606"/>
    </source>
</evidence>
<dbReference type="EMBL" id="BOPH01000149">
    <property type="protein sequence ID" value="GIJ75100.1"/>
    <property type="molecule type" value="Genomic_DNA"/>
</dbReference>
<dbReference type="AlphaFoldDB" id="A0A8J4EGS3"/>
<name>A0A8J4EGS3_9ACTN</name>
<keyword evidence="3" id="KW-1185">Reference proteome</keyword>